<dbReference type="EnsemblPlants" id="LPERR04G11390.1">
    <property type="protein sequence ID" value="LPERR04G11390.1"/>
    <property type="gene ID" value="LPERR04G11390"/>
</dbReference>
<evidence type="ECO:0000256" key="3">
    <source>
        <dbReference type="SAM" id="MobiDB-lite"/>
    </source>
</evidence>
<evidence type="ECO:0000313" key="4">
    <source>
        <dbReference type="EnsemblPlants" id="LPERR04G11390.2"/>
    </source>
</evidence>
<reference evidence="4 5" key="1">
    <citation type="submission" date="2012-08" db="EMBL/GenBank/DDBJ databases">
        <title>Oryza genome evolution.</title>
        <authorList>
            <person name="Wing R.A."/>
        </authorList>
    </citation>
    <scope>NUCLEOTIDE SEQUENCE</scope>
</reference>
<feature type="region of interest" description="Disordered" evidence="3">
    <location>
        <begin position="835"/>
        <end position="887"/>
    </location>
</feature>
<dbReference type="PANTHER" id="PTHR23160:SF3">
    <property type="entry name" value="SYNAPTONEMAL COMPLEX PROTEIN 1-RELATED"/>
    <property type="match status" value="1"/>
</dbReference>
<dbReference type="EnsemblPlants" id="LPERR04G11390.2">
    <property type="protein sequence ID" value="LPERR04G11390.2"/>
    <property type="gene ID" value="LPERR04G11390"/>
</dbReference>
<dbReference type="GO" id="GO:0000802">
    <property type="term" value="C:transverse filament"/>
    <property type="evidence" value="ECO:0007669"/>
    <property type="project" value="EnsemblPlants"/>
</dbReference>
<evidence type="ECO:0000256" key="1">
    <source>
        <dbReference type="ARBA" id="ARBA00023054"/>
    </source>
</evidence>
<dbReference type="AlphaFoldDB" id="A0A0D9W5P7"/>
<feature type="coiled-coil region" evidence="2">
    <location>
        <begin position="659"/>
        <end position="727"/>
    </location>
</feature>
<evidence type="ECO:0000256" key="2">
    <source>
        <dbReference type="SAM" id="Coils"/>
    </source>
</evidence>
<dbReference type="STRING" id="77586.A0A0D9W5P7"/>
<dbReference type="Gramene" id="LPERR04G11390.2">
    <property type="protein sequence ID" value="LPERR04G11390.2"/>
    <property type="gene ID" value="LPERR04G11390"/>
</dbReference>
<dbReference type="PANTHER" id="PTHR23160">
    <property type="entry name" value="SYNAPTONEMAL COMPLEX PROTEIN-RELATED"/>
    <property type="match status" value="1"/>
</dbReference>
<sequence length="887" mass="101700">MQKLGFSGLKSLEGFRSLAGSTSMVAKAPNPKPSSDIGGSTYGSFANLKITAEKLVKEQASVKTDLEMAHTKLRRATEQINLLEAKLQQAINENAKLKVKQTEDSKLWQGLDSKVSSTKTLCNQLTETLQQLASQTERAEEDKKFFEEIIGKNSKALDELNCLLHDSSIKLECAEQKIVSGSNASIFSFNSGKQEILLIKQEKEEMDQSYKEQLYASDTTIKEKDSLIKQLEGSIEENKARVLYLDSRLQCMEQELKLKEDACICLKDNLASTESEKNDLELRNEGYSLEVQKLCKDNKELNESLSGIMVKVTKLDNEHTSMSSHVVRLISSFERYDGKVQEEKMLIIKSSKDKFEHLQNQYVDLVSENNALKTEIEELKSRIVELQKTQEIVMVQHVEECQVAEDKIRRLESDAQISASKISQLEKAVSDLEGRVEKLLEDSASAENHKQELLQKIQMLESDNQELLGRVQSVLDEKSNDTESLHGEIAKRDQQVETLENQVNQLRSIIDEKEQLYACALEREKSLEEHKLQIQASLAAMESQLSEAKKQYDTMLEGKKIELSKHLKELSLKNDQVAKCILQAINEIRRKYELEKVEIINTEKEKAEKLIKEMENKCNEKITENKQDSERYLICLKEEHGSMVARIQQDNEHKESTLRAYHKEELQRIQSQAENELRERLSSLRKDHEIQMKSLTIQHEEDCQKLQDELELQKSKEEKQRALLQLQWKVMGENQQVDQEVNSKKEYSVSSIKRRDPYIRKEHQLQLASPETKRKDVNLSGIIQSPISNMLRKVEKGTQDIPKHRKVTHHEYEVETANGRITKRRKTKSTVMFGEPNTQKSLHNTADKDPTKMRKAVAGSHPHPANIGELFSEGSLNPYAEDPYAFD</sequence>
<feature type="coiled-coil region" evidence="2">
    <location>
        <begin position="585"/>
        <end position="631"/>
    </location>
</feature>
<feature type="coiled-coil region" evidence="2">
    <location>
        <begin position="66"/>
        <end position="177"/>
    </location>
</feature>
<evidence type="ECO:0008006" key="6">
    <source>
        <dbReference type="Google" id="ProtNLM"/>
    </source>
</evidence>
<dbReference type="eggNOG" id="ENOG502QSSX">
    <property type="taxonomic scope" value="Eukaryota"/>
</dbReference>
<name>A0A0D9W5P7_9ORYZ</name>
<dbReference type="GO" id="GO:0007131">
    <property type="term" value="P:reciprocal meiotic recombination"/>
    <property type="evidence" value="ECO:0007669"/>
    <property type="project" value="EnsemblPlants"/>
</dbReference>
<protein>
    <recommendedName>
        <fullName evidence="6">Synaptonemal complex protein 1</fullName>
    </recommendedName>
</protein>
<evidence type="ECO:0000313" key="5">
    <source>
        <dbReference type="Proteomes" id="UP000032180"/>
    </source>
</evidence>
<dbReference type="Proteomes" id="UP000032180">
    <property type="component" value="Chromosome 4"/>
</dbReference>
<keyword evidence="5" id="KW-1185">Reference proteome</keyword>
<proteinExistence type="predicted"/>
<accession>A0A0D9W5P7</accession>
<feature type="coiled-coil region" evidence="2">
    <location>
        <begin position="221"/>
        <end position="290"/>
    </location>
</feature>
<dbReference type="Gramene" id="LPERR04G11390.1">
    <property type="protein sequence ID" value="LPERR04G11390.1"/>
    <property type="gene ID" value="LPERR04G11390"/>
</dbReference>
<dbReference type="HOGENOM" id="CLU_010415_0_0_1"/>
<organism evidence="4 5">
    <name type="scientific">Leersia perrieri</name>
    <dbReference type="NCBI Taxonomy" id="77586"/>
    <lineage>
        <taxon>Eukaryota</taxon>
        <taxon>Viridiplantae</taxon>
        <taxon>Streptophyta</taxon>
        <taxon>Embryophyta</taxon>
        <taxon>Tracheophyta</taxon>
        <taxon>Spermatophyta</taxon>
        <taxon>Magnoliopsida</taxon>
        <taxon>Liliopsida</taxon>
        <taxon>Poales</taxon>
        <taxon>Poaceae</taxon>
        <taxon>BOP clade</taxon>
        <taxon>Oryzoideae</taxon>
        <taxon>Oryzeae</taxon>
        <taxon>Oryzinae</taxon>
        <taxon>Leersia</taxon>
    </lineage>
</organism>
<feature type="coiled-coil region" evidence="2">
    <location>
        <begin position="348"/>
        <end position="558"/>
    </location>
</feature>
<reference evidence="4" key="3">
    <citation type="submission" date="2015-04" db="UniProtKB">
        <authorList>
            <consortium name="EnsemblPlants"/>
        </authorList>
    </citation>
    <scope>IDENTIFICATION</scope>
</reference>
<reference evidence="4 5" key="2">
    <citation type="submission" date="2013-12" db="EMBL/GenBank/DDBJ databases">
        <authorList>
            <person name="Yu Y."/>
            <person name="Lee S."/>
            <person name="de Baynast K."/>
            <person name="Wissotski M."/>
            <person name="Liu L."/>
            <person name="Talag J."/>
            <person name="Goicoechea J."/>
            <person name="Angelova A."/>
            <person name="Jetty R."/>
            <person name="Kudrna D."/>
            <person name="Golser W."/>
            <person name="Rivera L."/>
            <person name="Zhang J."/>
            <person name="Wing R."/>
        </authorList>
    </citation>
    <scope>NUCLEOTIDE SEQUENCE</scope>
</reference>
<dbReference type="GO" id="GO:0007129">
    <property type="term" value="P:homologous chromosome pairing at meiosis"/>
    <property type="evidence" value="ECO:0007669"/>
    <property type="project" value="EnsemblPlants"/>
</dbReference>
<keyword evidence="1 2" id="KW-0175">Coiled coil</keyword>